<reference evidence="1 2" key="1">
    <citation type="submission" date="2019-05" db="EMBL/GenBank/DDBJ databases">
        <title>Another draft genome of Portunus trituberculatus and its Hox gene families provides insights of decapod evolution.</title>
        <authorList>
            <person name="Jeong J.-H."/>
            <person name="Song I."/>
            <person name="Kim S."/>
            <person name="Choi T."/>
            <person name="Kim D."/>
            <person name="Ryu S."/>
            <person name="Kim W."/>
        </authorList>
    </citation>
    <scope>NUCLEOTIDE SEQUENCE [LARGE SCALE GENOMIC DNA]</scope>
    <source>
        <tissue evidence="1">Muscle</tissue>
    </source>
</reference>
<proteinExistence type="predicted"/>
<protein>
    <submittedName>
        <fullName evidence="1">Uncharacterized protein</fullName>
    </submittedName>
</protein>
<organism evidence="1 2">
    <name type="scientific">Portunus trituberculatus</name>
    <name type="common">Swimming crab</name>
    <name type="synonym">Neptunus trituberculatus</name>
    <dbReference type="NCBI Taxonomy" id="210409"/>
    <lineage>
        <taxon>Eukaryota</taxon>
        <taxon>Metazoa</taxon>
        <taxon>Ecdysozoa</taxon>
        <taxon>Arthropoda</taxon>
        <taxon>Crustacea</taxon>
        <taxon>Multicrustacea</taxon>
        <taxon>Malacostraca</taxon>
        <taxon>Eumalacostraca</taxon>
        <taxon>Eucarida</taxon>
        <taxon>Decapoda</taxon>
        <taxon>Pleocyemata</taxon>
        <taxon>Brachyura</taxon>
        <taxon>Eubrachyura</taxon>
        <taxon>Portunoidea</taxon>
        <taxon>Portunidae</taxon>
        <taxon>Portuninae</taxon>
        <taxon>Portunus</taxon>
    </lineage>
</organism>
<keyword evidence="2" id="KW-1185">Reference proteome</keyword>
<dbReference type="Proteomes" id="UP000324222">
    <property type="component" value="Unassembled WGS sequence"/>
</dbReference>
<name>A0A5B7HB63_PORTR</name>
<accession>A0A5B7HB63</accession>
<gene>
    <name evidence="1" type="ORF">E2C01_061395</name>
</gene>
<sequence>MPTLAVRRRSFLQWRAGLPLAAPYVYVCCVCRTKDHSKGAPLREAPRCRLRGVGGVGGIGAAVRVFIRCPCGVVENSYTLPATPNLASKAAR</sequence>
<dbReference type="AlphaFoldDB" id="A0A5B7HB63"/>
<evidence type="ECO:0000313" key="2">
    <source>
        <dbReference type="Proteomes" id="UP000324222"/>
    </source>
</evidence>
<dbReference type="EMBL" id="VSRR010025930">
    <property type="protein sequence ID" value="MPC67226.1"/>
    <property type="molecule type" value="Genomic_DNA"/>
</dbReference>
<comment type="caution">
    <text evidence="1">The sequence shown here is derived from an EMBL/GenBank/DDBJ whole genome shotgun (WGS) entry which is preliminary data.</text>
</comment>
<evidence type="ECO:0000313" key="1">
    <source>
        <dbReference type="EMBL" id="MPC67226.1"/>
    </source>
</evidence>